<evidence type="ECO:0000313" key="2">
    <source>
        <dbReference type="Proteomes" id="UP001055811"/>
    </source>
</evidence>
<name>A0ACB9H3R7_CICIN</name>
<dbReference type="EMBL" id="CM042009">
    <property type="protein sequence ID" value="KAI3790387.1"/>
    <property type="molecule type" value="Genomic_DNA"/>
</dbReference>
<protein>
    <submittedName>
        <fullName evidence="1">Uncharacterized protein</fullName>
    </submittedName>
</protein>
<organism evidence="1 2">
    <name type="scientific">Cichorium intybus</name>
    <name type="common">Chicory</name>
    <dbReference type="NCBI Taxonomy" id="13427"/>
    <lineage>
        <taxon>Eukaryota</taxon>
        <taxon>Viridiplantae</taxon>
        <taxon>Streptophyta</taxon>
        <taxon>Embryophyta</taxon>
        <taxon>Tracheophyta</taxon>
        <taxon>Spermatophyta</taxon>
        <taxon>Magnoliopsida</taxon>
        <taxon>eudicotyledons</taxon>
        <taxon>Gunneridae</taxon>
        <taxon>Pentapetalae</taxon>
        <taxon>asterids</taxon>
        <taxon>campanulids</taxon>
        <taxon>Asterales</taxon>
        <taxon>Asteraceae</taxon>
        <taxon>Cichorioideae</taxon>
        <taxon>Cichorieae</taxon>
        <taxon>Cichoriinae</taxon>
        <taxon>Cichorium</taxon>
    </lineage>
</organism>
<proteinExistence type="predicted"/>
<accession>A0ACB9H3R7</accession>
<keyword evidence="2" id="KW-1185">Reference proteome</keyword>
<dbReference type="Proteomes" id="UP001055811">
    <property type="component" value="Linkage Group LG01"/>
</dbReference>
<reference evidence="1 2" key="2">
    <citation type="journal article" date="2022" name="Mol. Ecol. Resour.">
        <title>The genomes of chicory, endive, great burdock and yacon provide insights into Asteraceae paleo-polyploidization history and plant inulin production.</title>
        <authorList>
            <person name="Fan W."/>
            <person name="Wang S."/>
            <person name="Wang H."/>
            <person name="Wang A."/>
            <person name="Jiang F."/>
            <person name="Liu H."/>
            <person name="Zhao H."/>
            <person name="Xu D."/>
            <person name="Zhang Y."/>
        </authorList>
    </citation>
    <scope>NUCLEOTIDE SEQUENCE [LARGE SCALE GENOMIC DNA]</scope>
    <source>
        <strain evidence="2">cv. Punajuju</strain>
        <tissue evidence="1">Leaves</tissue>
    </source>
</reference>
<reference evidence="2" key="1">
    <citation type="journal article" date="2022" name="Mol. Ecol. Resour.">
        <title>The genomes of chicory, endive, great burdock and yacon provide insights into Asteraceae palaeo-polyploidization history and plant inulin production.</title>
        <authorList>
            <person name="Fan W."/>
            <person name="Wang S."/>
            <person name="Wang H."/>
            <person name="Wang A."/>
            <person name="Jiang F."/>
            <person name="Liu H."/>
            <person name="Zhao H."/>
            <person name="Xu D."/>
            <person name="Zhang Y."/>
        </authorList>
    </citation>
    <scope>NUCLEOTIDE SEQUENCE [LARGE SCALE GENOMIC DNA]</scope>
    <source>
        <strain evidence="2">cv. Punajuju</strain>
    </source>
</reference>
<comment type="caution">
    <text evidence="1">The sequence shown here is derived from an EMBL/GenBank/DDBJ whole genome shotgun (WGS) entry which is preliminary data.</text>
</comment>
<sequence>MEGKPVDLQRQAIQRELEKEMIREKIIAEEVERFRALQANMTRELMIRRETMAVKSGEGFPSSFMLRPQSGEINEITTSYPKFGAPNLSGTRNHHHY</sequence>
<evidence type="ECO:0000313" key="1">
    <source>
        <dbReference type="EMBL" id="KAI3790387.1"/>
    </source>
</evidence>
<gene>
    <name evidence="1" type="ORF">L2E82_03386</name>
</gene>